<name>A0A1V3XCP7_MYCKA</name>
<gene>
    <name evidence="3" type="ORF">BZL29_3602</name>
</gene>
<evidence type="ECO:0000313" key="3">
    <source>
        <dbReference type="EMBL" id="OOK76947.1"/>
    </source>
</evidence>
<feature type="region of interest" description="Disordered" evidence="1">
    <location>
        <begin position="124"/>
        <end position="190"/>
    </location>
</feature>
<comment type="caution">
    <text evidence="3">The sequence shown here is derived from an EMBL/GenBank/DDBJ whole genome shotgun (WGS) entry which is preliminary data.</text>
</comment>
<organism evidence="3 4">
    <name type="scientific">Mycobacterium kansasii</name>
    <dbReference type="NCBI Taxonomy" id="1768"/>
    <lineage>
        <taxon>Bacteria</taxon>
        <taxon>Bacillati</taxon>
        <taxon>Actinomycetota</taxon>
        <taxon>Actinomycetes</taxon>
        <taxon>Mycobacteriales</taxon>
        <taxon>Mycobacteriaceae</taxon>
        <taxon>Mycobacterium</taxon>
    </lineage>
</organism>
<evidence type="ECO:0000313" key="4">
    <source>
        <dbReference type="Proteomes" id="UP000188532"/>
    </source>
</evidence>
<dbReference type="InterPro" id="IPR012336">
    <property type="entry name" value="Thioredoxin-like_fold"/>
</dbReference>
<dbReference type="InterPro" id="IPR036249">
    <property type="entry name" value="Thioredoxin-like_sf"/>
</dbReference>
<feature type="compositionally biased region" description="Polar residues" evidence="1">
    <location>
        <begin position="147"/>
        <end position="157"/>
    </location>
</feature>
<protein>
    <submittedName>
        <fullName evidence="3">Thioredoxin family protein</fullName>
    </submittedName>
</protein>
<dbReference type="AlphaFoldDB" id="A0A1V3XCP7"/>
<proteinExistence type="predicted"/>
<sequence length="198" mass="21310">MAVVGTAAGPTSPPAADAVELRVLNDGVFVGSSAAATTIDIFNEPICPPCGAFIRSYASDIETAVADKKLAVRYHLLNFLDDQSHTKNYSTRAVAASYCVADQNDPKVYSDFYAALFGSDFQPRKAPPPTAPTPNWHIWPRPWAPTPQRSAASSQEVTVAPPSRRRPLPARPSPRSAPMGPHSCGTARRPWICRIRAG</sequence>
<dbReference type="Pfam" id="PF13462">
    <property type="entry name" value="Thioredoxin_4"/>
    <property type="match status" value="1"/>
</dbReference>
<dbReference type="EMBL" id="MVBN01000003">
    <property type="protein sequence ID" value="OOK76947.1"/>
    <property type="molecule type" value="Genomic_DNA"/>
</dbReference>
<dbReference type="Proteomes" id="UP000188532">
    <property type="component" value="Unassembled WGS sequence"/>
</dbReference>
<dbReference type="SUPFAM" id="SSF52833">
    <property type="entry name" value="Thioredoxin-like"/>
    <property type="match status" value="1"/>
</dbReference>
<accession>A0A1V3XCP7</accession>
<dbReference type="Gene3D" id="3.40.30.10">
    <property type="entry name" value="Glutaredoxin"/>
    <property type="match status" value="1"/>
</dbReference>
<reference evidence="3 4" key="1">
    <citation type="submission" date="2017-02" db="EMBL/GenBank/DDBJ databases">
        <title>Complete genome sequences of Mycobacterium kansasii strains isolated from rhesus macaques.</title>
        <authorList>
            <person name="Panda A."/>
            <person name="Nagaraj S."/>
            <person name="Zhao X."/>
            <person name="Tettelin H."/>
            <person name="Detolla L.J."/>
        </authorList>
    </citation>
    <scope>NUCLEOTIDE SEQUENCE [LARGE SCALE GENOMIC DNA]</scope>
    <source>
        <strain evidence="3 4">11-3469</strain>
    </source>
</reference>
<evidence type="ECO:0000256" key="1">
    <source>
        <dbReference type="SAM" id="MobiDB-lite"/>
    </source>
</evidence>
<evidence type="ECO:0000259" key="2">
    <source>
        <dbReference type="Pfam" id="PF13462"/>
    </source>
</evidence>
<feature type="domain" description="Thioredoxin-like fold" evidence="2">
    <location>
        <begin position="27"/>
        <end position="118"/>
    </location>
</feature>